<evidence type="ECO:0000313" key="5">
    <source>
        <dbReference type="EMBL" id="EFC45336.1"/>
    </source>
</evidence>
<dbReference type="VEuPathDB" id="AmoebaDB:NAEGRDRAFT_32934"/>
<accession>D2VCN4</accession>
<dbReference type="KEGG" id="ngr:NAEGRDRAFT_32934"/>
<dbReference type="GO" id="GO:0008775">
    <property type="term" value="F:acetate CoA-transferase activity"/>
    <property type="evidence" value="ECO:0007669"/>
    <property type="project" value="InterPro"/>
</dbReference>
<dbReference type="InParanoid" id="D2VCN4"/>
<comment type="similarity">
    <text evidence="1">Belongs to the acetyl-CoA hydrolase/transferase family.</text>
</comment>
<protein>
    <submittedName>
        <fullName evidence="5">Predicted protein</fullName>
    </submittedName>
</protein>
<evidence type="ECO:0000259" key="3">
    <source>
        <dbReference type="Pfam" id="PF02550"/>
    </source>
</evidence>
<keyword evidence="6" id="KW-1185">Reference proteome</keyword>
<dbReference type="PANTHER" id="PTHR21432">
    <property type="entry name" value="ACETYL-COA HYDROLASE-RELATED"/>
    <property type="match status" value="1"/>
</dbReference>
<dbReference type="InterPro" id="IPR037171">
    <property type="entry name" value="NagB/RpiA_transferase-like"/>
</dbReference>
<dbReference type="Pfam" id="PF13336">
    <property type="entry name" value="AcetylCoA_hyd_C"/>
    <property type="match status" value="1"/>
</dbReference>
<feature type="domain" description="Acetyl-CoA hydrolase/transferase N-terminal" evidence="3">
    <location>
        <begin position="11"/>
        <end position="105"/>
    </location>
</feature>
<dbReference type="GeneID" id="8857344"/>
<dbReference type="InterPro" id="IPR026888">
    <property type="entry name" value="AcetylCoA_hyd_C"/>
</dbReference>
<dbReference type="Gene3D" id="3.40.1080.10">
    <property type="entry name" value="Glutaconate Coenzyme A-transferase"/>
    <property type="match status" value="1"/>
</dbReference>
<dbReference type="OrthoDB" id="10250396at2759"/>
<reference evidence="5 6" key="1">
    <citation type="journal article" date="2010" name="Cell">
        <title>The genome of Naegleria gruberi illuminates early eukaryotic versatility.</title>
        <authorList>
            <person name="Fritz-Laylin L.K."/>
            <person name="Prochnik S.E."/>
            <person name="Ginger M.L."/>
            <person name="Dacks J.B."/>
            <person name="Carpenter M.L."/>
            <person name="Field M.C."/>
            <person name="Kuo A."/>
            <person name="Paredez A."/>
            <person name="Chapman J."/>
            <person name="Pham J."/>
            <person name="Shu S."/>
            <person name="Neupane R."/>
            <person name="Cipriano M."/>
            <person name="Mancuso J."/>
            <person name="Tu H."/>
            <person name="Salamov A."/>
            <person name="Lindquist E."/>
            <person name="Shapiro H."/>
            <person name="Lucas S."/>
            <person name="Grigoriev I.V."/>
            <person name="Cande W.Z."/>
            <person name="Fulton C."/>
            <person name="Rokhsar D.S."/>
            <person name="Dawson S.C."/>
        </authorList>
    </citation>
    <scope>NUCLEOTIDE SEQUENCE [LARGE SCALE GENOMIC DNA]</scope>
    <source>
        <strain evidence="5 6">NEG-M</strain>
    </source>
</reference>
<dbReference type="Gene3D" id="3.40.1080.20">
    <property type="entry name" value="Acetyl-CoA hydrolase/transferase C-terminal domain"/>
    <property type="match status" value="1"/>
</dbReference>
<dbReference type="Proteomes" id="UP000006671">
    <property type="component" value="Unassembled WGS sequence"/>
</dbReference>
<sequence>MFFGPHERKALYESDRQVIDTNSPIDYLPIFLSEAPLLFKSGKFPIDVALISVSPPDRHGFCSLGVSVDISAAAVQCAKRVIAQINPNMPRTHGDGFIHVNNVDCGVITQTDPEIAHVDEIHRRIGEYVAELIPNRACIQMGIGEIPNAICSSLINHTDLGIHTETMSDGVLELFNRGVITNKYKNVHPGLSVCSFVLGSKEMFDFVDDNPEFLFRTSDFVNDGAVIKMNNNMIAINSAIEIDLTGQVCADSIGTKIYSGVGGQLDFMSSSAKSEGGKPIIAIPSCTRKGDSKIVGMLQNGAGVVTTRSHIHYVCTEYGIAELYGKNMRQRARELIRVAHPKHRDRLISEAKQFYGL</sequence>
<evidence type="ECO:0000313" key="6">
    <source>
        <dbReference type="Proteomes" id="UP000006671"/>
    </source>
</evidence>
<dbReference type="OMA" id="HSEMFAG"/>
<dbReference type="PANTHER" id="PTHR21432:SF20">
    <property type="entry name" value="ACETYL-COA HYDROLASE"/>
    <property type="match status" value="1"/>
</dbReference>
<evidence type="ECO:0000259" key="4">
    <source>
        <dbReference type="Pfam" id="PF13336"/>
    </source>
</evidence>
<dbReference type="eggNOG" id="KOG2828">
    <property type="taxonomic scope" value="Eukaryota"/>
</dbReference>
<dbReference type="Pfam" id="PF02550">
    <property type="entry name" value="AcetylCoA_hydro"/>
    <property type="match status" value="1"/>
</dbReference>
<dbReference type="AlphaFoldDB" id="D2VCN4"/>
<dbReference type="SUPFAM" id="SSF100950">
    <property type="entry name" value="NagB/RpiA/CoA transferase-like"/>
    <property type="match status" value="2"/>
</dbReference>
<dbReference type="GO" id="GO:0006083">
    <property type="term" value="P:acetate metabolic process"/>
    <property type="evidence" value="ECO:0007669"/>
    <property type="project" value="InterPro"/>
</dbReference>
<dbReference type="InterPro" id="IPR003702">
    <property type="entry name" value="ActCoA_hydro_N"/>
</dbReference>
<dbReference type="RefSeq" id="XP_002678080.1">
    <property type="nucleotide sequence ID" value="XM_002678034.1"/>
</dbReference>
<keyword evidence="2" id="KW-0808">Transferase</keyword>
<evidence type="ECO:0000256" key="2">
    <source>
        <dbReference type="ARBA" id="ARBA00022679"/>
    </source>
</evidence>
<name>D2VCN4_NAEGR</name>
<evidence type="ECO:0000256" key="1">
    <source>
        <dbReference type="ARBA" id="ARBA00009632"/>
    </source>
</evidence>
<organism evidence="6">
    <name type="scientific">Naegleria gruberi</name>
    <name type="common">Amoeba</name>
    <dbReference type="NCBI Taxonomy" id="5762"/>
    <lineage>
        <taxon>Eukaryota</taxon>
        <taxon>Discoba</taxon>
        <taxon>Heterolobosea</taxon>
        <taxon>Tetramitia</taxon>
        <taxon>Eutetramitia</taxon>
        <taxon>Vahlkampfiidae</taxon>
        <taxon>Naegleria</taxon>
    </lineage>
</organism>
<dbReference type="Gene3D" id="3.30.750.70">
    <property type="entry name" value="4-hydroxybutyrate coenzyme like domains"/>
    <property type="match status" value="1"/>
</dbReference>
<dbReference type="InterPro" id="IPR046433">
    <property type="entry name" value="ActCoA_hydro"/>
</dbReference>
<dbReference type="EMBL" id="GG738863">
    <property type="protein sequence ID" value="EFC45336.1"/>
    <property type="molecule type" value="Genomic_DNA"/>
</dbReference>
<proteinExistence type="inferred from homology"/>
<gene>
    <name evidence="5" type="ORF">NAEGRDRAFT_32934</name>
</gene>
<feature type="domain" description="Acetyl-CoA hydrolase/transferase C-terminal" evidence="4">
    <location>
        <begin position="199"/>
        <end position="351"/>
    </location>
</feature>
<dbReference type="InterPro" id="IPR038460">
    <property type="entry name" value="AcetylCoA_hyd_C_sf"/>
</dbReference>
<dbReference type="STRING" id="5762.D2VCN4"/>